<proteinExistence type="predicted"/>
<dbReference type="AlphaFoldDB" id="A0A9Q3BEY1"/>
<protein>
    <submittedName>
        <fullName evidence="2">Uncharacterized protein</fullName>
    </submittedName>
</protein>
<evidence type="ECO:0000313" key="3">
    <source>
        <dbReference type="Proteomes" id="UP000765509"/>
    </source>
</evidence>
<reference evidence="2" key="1">
    <citation type="submission" date="2021-03" db="EMBL/GenBank/DDBJ databases">
        <title>Draft genome sequence of rust myrtle Austropuccinia psidii MF-1, a brazilian biotype.</title>
        <authorList>
            <person name="Quecine M.C."/>
            <person name="Pachon D.M.R."/>
            <person name="Bonatelli M.L."/>
            <person name="Correr F.H."/>
            <person name="Franceschini L.M."/>
            <person name="Leite T.F."/>
            <person name="Margarido G.R.A."/>
            <person name="Almeida C.A."/>
            <person name="Ferrarezi J.A."/>
            <person name="Labate C.A."/>
        </authorList>
    </citation>
    <scope>NUCLEOTIDE SEQUENCE</scope>
    <source>
        <strain evidence="2">MF-1</strain>
    </source>
</reference>
<dbReference type="EMBL" id="AVOT02000772">
    <property type="protein sequence ID" value="MBW0464401.1"/>
    <property type="molecule type" value="Genomic_DNA"/>
</dbReference>
<organism evidence="2 3">
    <name type="scientific">Austropuccinia psidii MF-1</name>
    <dbReference type="NCBI Taxonomy" id="1389203"/>
    <lineage>
        <taxon>Eukaryota</taxon>
        <taxon>Fungi</taxon>
        <taxon>Dikarya</taxon>
        <taxon>Basidiomycota</taxon>
        <taxon>Pucciniomycotina</taxon>
        <taxon>Pucciniomycetes</taxon>
        <taxon>Pucciniales</taxon>
        <taxon>Sphaerophragmiaceae</taxon>
        <taxon>Austropuccinia</taxon>
    </lineage>
</organism>
<feature type="compositionally biased region" description="Polar residues" evidence="1">
    <location>
        <begin position="76"/>
        <end position="89"/>
    </location>
</feature>
<evidence type="ECO:0000313" key="2">
    <source>
        <dbReference type="EMBL" id="MBW0464401.1"/>
    </source>
</evidence>
<dbReference type="Proteomes" id="UP000765509">
    <property type="component" value="Unassembled WGS sequence"/>
</dbReference>
<name>A0A9Q3BEY1_9BASI</name>
<feature type="region of interest" description="Disordered" evidence="1">
    <location>
        <begin position="63"/>
        <end position="90"/>
    </location>
</feature>
<sequence length="108" mass="11883">MEGEELSRKEEGGPRRSIYFSGAVVTFPGMLNTSFKGLGEDFEEDEDSFVEVEESEYTEVFPAPMEASEDNGVPTLAQSSEAPSNQSYPSPLDIIHNVTQIMSNIQEA</sequence>
<evidence type="ECO:0000256" key="1">
    <source>
        <dbReference type="SAM" id="MobiDB-lite"/>
    </source>
</evidence>
<comment type="caution">
    <text evidence="2">The sequence shown here is derived from an EMBL/GenBank/DDBJ whole genome shotgun (WGS) entry which is preliminary data.</text>
</comment>
<keyword evidence="3" id="KW-1185">Reference proteome</keyword>
<gene>
    <name evidence="2" type="ORF">O181_004116</name>
</gene>
<accession>A0A9Q3BEY1</accession>